<dbReference type="HOGENOM" id="CLU_118896_0_0_2"/>
<evidence type="ECO:0000313" key="2">
    <source>
        <dbReference type="EMBL" id="ADP77943.1"/>
    </source>
</evidence>
<reference evidence="2 3" key="1">
    <citation type="journal article" date="2010" name="Stand. Genomic Sci.">
        <title>Complete genome sequence of Methanothermus fervidus type strain (V24S).</title>
        <authorList>
            <person name="Anderson I."/>
            <person name="Djao O.D."/>
            <person name="Misra M."/>
            <person name="Chertkov O."/>
            <person name="Nolan M."/>
            <person name="Lucas S."/>
            <person name="Lapidus A."/>
            <person name="Del Rio T.G."/>
            <person name="Tice H."/>
            <person name="Cheng J.F."/>
            <person name="Tapia R."/>
            <person name="Han C."/>
            <person name="Goodwin L."/>
            <person name="Pitluck S."/>
            <person name="Liolios K."/>
            <person name="Ivanova N."/>
            <person name="Mavromatis K."/>
            <person name="Mikhailova N."/>
            <person name="Pati A."/>
            <person name="Brambilla E."/>
            <person name="Chen A."/>
            <person name="Palaniappan K."/>
            <person name="Land M."/>
            <person name="Hauser L."/>
            <person name="Chang Y.J."/>
            <person name="Jeffries C.D."/>
            <person name="Sikorski J."/>
            <person name="Spring S."/>
            <person name="Rohde M."/>
            <person name="Eichinger K."/>
            <person name="Huber H."/>
            <person name="Wirth R."/>
            <person name="Goker M."/>
            <person name="Detter J.C."/>
            <person name="Woyke T."/>
            <person name="Bristow J."/>
            <person name="Eisen J.A."/>
            <person name="Markowitz V."/>
            <person name="Hugenholtz P."/>
            <person name="Klenk H.P."/>
            <person name="Kyrpides N.C."/>
        </authorList>
    </citation>
    <scope>NUCLEOTIDE SEQUENCE [LARGE SCALE GENOMIC DNA]</scope>
    <source>
        <strain evidence="3">ATCC 43054 / DSM 2088 / JCM 10308 / V24 S</strain>
    </source>
</reference>
<name>E3GWH8_METFV</name>
<dbReference type="AlphaFoldDB" id="E3GWH8"/>
<dbReference type="EMBL" id="CP002278">
    <property type="protein sequence ID" value="ADP77943.1"/>
    <property type="molecule type" value="Genomic_DNA"/>
</dbReference>
<evidence type="ECO:0000259" key="1">
    <source>
        <dbReference type="PROSITE" id="PS50943"/>
    </source>
</evidence>
<feature type="domain" description="HTH cro/C1-type" evidence="1">
    <location>
        <begin position="10"/>
        <end position="69"/>
    </location>
</feature>
<dbReference type="Pfam" id="PF01381">
    <property type="entry name" value="HTH_3"/>
    <property type="match status" value="1"/>
</dbReference>
<accession>E3GWH8</accession>
<dbReference type="InterPro" id="IPR001387">
    <property type="entry name" value="Cro/C1-type_HTH"/>
</dbReference>
<dbReference type="SMART" id="SM00530">
    <property type="entry name" value="HTH_XRE"/>
    <property type="match status" value="1"/>
</dbReference>
<dbReference type="SUPFAM" id="SSF47413">
    <property type="entry name" value="lambda repressor-like DNA-binding domains"/>
    <property type="match status" value="1"/>
</dbReference>
<proteinExistence type="predicted"/>
<dbReference type="PROSITE" id="PS50943">
    <property type="entry name" value="HTH_CROC1"/>
    <property type="match status" value="1"/>
</dbReference>
<dbReference type="GO" id="GO:0003677">
    <property type="term" value="F:DNA binding"/>
    <property type="evidence" value="ECO:0007669"/>
    <property type="project" value="InterPro"/>
</dbReference>
<protein>
    <submittedName>
        <fullName evidence="2">Transcriptional regulator, XRE family</fullName>
    </submittedName>
</protein>
<dbReference type="InterPro" id="IPR010982">
    <property type="entry name" value="Lambda_DNA-bd_dom_sf"/>
</dbReference>
<keyword evidence="3" id="KW-1185">Reference proteome</keyword>
<gene>
    <name evidence="2" type="ordered locus">Mfer_1157</name>
</gene>
<dbReference type="KEGG" id="mfv:Mfer_1157"/>
<evidence type="ECO:0000313" key="3">
    <source>
        <dbReference type="Proteomes" id="UP000002315"/>
    </source>
</evidence>
<dbReference type="Proteomes" id="UP000002315">
    <property type="component" value="Chromosome"/>
</dbReference>
<organism evidence="2 3">
    <name type="scientific">Methanothermus fervidus (strain ATCC 43054 / DSM 2088 / JCM 10308 / V24 S)</name>
    <dbReference type="NCBI Taxonomy" id="523846"/>
    <lineage>
        <taxon>Archaea</taxon>
        <taxon>Methanobacteriati</taxon>
        <taxon>Methanobacteriota</taxon>
        <taxon>Methanomada group</taxon>
        <taxon>Methanobacteria</taxon>
        <taxon>Methanobacteriales</taxon>
        <taxon>Methanothermaceae</taxon>
        <taxon>Methanothermus</taxon>
    </lineage>
</organism>
<sequence length="132" mass="14992">MIVDDLKDIILGYRKVKGKTQEELAEELGVPKDVISAIECGTFKHLNPSLKKKIDELLKGYDKSELAAIGRGYRLQDNLGPDFKYYLEGLSKKEGIKTEELKKMPELELYKFIGKTPYDYVELIFEGAKSAT</sequence>
<dbReference type="Gene3D" id="1.10.260.40">
    <property type="entry name" value="lambda repressor-like DNA-binding domains"/>
    <property type="match status" value="1"/>
</dbReference>
<dbReference type="CDD" id="cd00093">
    <property type="entry name" value="HTH_XRE"/>
    <property type="match status" value="1"/>
</dbReference>